<proteinExistence type="predicted"/>
<feature type="transmembrane region" description="Helical" evidence="8">
    <location>
        <begin position="41"/>
        <end position="62"/>
    </location>
</feature>
<dbReference type="OrthoDB" id="299724at2759"/>
<feature type="transmembrane region" description="Helical" evidence="8">
    <location>
        <begin position="74"/>
        <end position="97"/>
    </location>
</feature>
<keyword evidence="5 8" id="KW-0472">Membrane</keyword>
<feature type="transmembrane region" description="Helical" evidence="8">
    <location>
        <begin position="229"/>
        <end position="251"/>
    </location>
</feature>
<dbReference type="SUPFAM" id="SSF81321">
    <property type="entry name" value="Family A G protein-coupled receptor-like"/>
    <property type="match status" value="1"/>
</dbReference>
<feature type="transmembrane region" description="Helical" evidence="8">
    <location>
        <begin position="6"/>
        <end position="29"/>
    </location>
</feature>
<protein>
    <recommendedName>
        <fullName evidence="13">G-protein coupled receptors family 2 profile 2 domain-containing protein</fullName>
    </recommendedName>
</protein>
<dbReference type="EMBL" id="MPUH01000437">
    <property type="protein sequence ID" value="OMJ80131.1"/>
    <property type="molecule type" value="Genomic_DNA"/>
</dbReference>
<accession>A0A1R2BTW0</accession>
<evidence type="ECO:0008006" key="13">
    <source>
        <dbReference type="Google" id="ProtNLM"/>
    </source>
</evidence>
<dbReference type="PANTHER" id="PTHR23112">
    <property type="entry name" value="G PROTEIN-COUPLED RECEPTOR 157-RELATED"/>
    <property type="match status" value="1"/>
</dbReference>
<evidence type="ECO:0000256" key="3">
    <source>
        <dbReference type="ARBA" id="ARBA00022989"/>
    </source>
</evidence>
<dbReference type="GO" id="GO:0007189">
    <property type="term" value="P:adenylate cyclase-activating G protein-coupled receptor signaling pathway"/>
    <property type="evidence" value="ECO:0007669"/>
    <property type="project" value="TreeGrafter"/>
</dbReference>
<keyword evidence="3 8" id="KW-1133">Transmembrane helix</keyword>
<reference evidence="11 12" key="1">
    <citation type="submission" date="2016-11" db="EMBL/GenBank/DDBJ databases">
        <title>The macronuclear genome of Stentor coeruleus: a giant cell with tiny introns.</title>
        <authorList>
            <person name="Slabodnick M."/>
            <person name="Ruby J.G."/>
            <person name="Reiff S.B."/>
            <person name="Swart E.C."/>
            <person name="Gosai S."/>
            <person name="Prabakaran S."/>
            <person name="Witkowska E."/>
            <person name="Larue G.E."/>
            <person name="Fisher S."/>
            <person name="Freeman R.M."/>
            <person name="Gunawardena J."/>
            <person name="Chu W."/>
            <person name="Stover N.A."/>
            <person name="Gregory B.D."/>
            <person name="Nowacki M."/>
            <person name="Derisi J."/>
            <person name="Roy S.W."/>
            <person name="Marshall W.F."/>
            <person name="Sood P."/>
        </authorList>
    </citation>
    <scope>NUCLEOTIDE SEQUENCE [LARGE SCALE GENOMIC DNA]</scope>
    <source>
        <strain evidence="11">WM001</strain>
    </source>
</reference>
<dbReference type="PROSITE" id="PS50262">
    <property type="entry name" value="G_PROTEIN_RECEP_F1_2"/>
    <property type="match status" value="1"/>
</dbReference>
<dbReference type="PANTHER" id="PTHR23112:SF0">
    <property type="entry name" value="TRANSMEMBRANE PROTEIN 116"/>
    <property type="match status" value="1"/>
</dbReference>
<comment type="subcellular location">
    <subcellularLocation>
        <location evidence="1">Membrane</location>
        <topology evidence="1">Multi-pass membrane protein</topology>
    </subcellularLocation>
</comment>
<keyword evidence="4" id="KW-0297">G-protein coupled receptor</keyword>
<evidence type="ECO:0000259" key="9">
    <source>
        <dbReference type="PROSITE" id="PS50261"/>
    </source>
</evidence>
<evidence type="ECO:0000256" key="1">
    <source>
        <dbReference type="ARBA" id="ARBA00004141"/>
    </source>
</evidence>
<organism evidence="11 12">
    <name type="scientific">Stentor coeruleus</name>
    <dbReference type="NCBI Taxonomy" id="5963"/>
    <lineage>
        <taxon>Eukaryota</taxon>
        <taxon>Sar</taxon>
        <taxon>Alveolata</taxon>
        <taxon>Ciliophora</taxon>
        <taxon>Postciliodesmatophora</taxon>
        <taxon>Heterotrichea</taxon>
        <taxon>Heterotrichida</taxon>
        <taxon>Stentoridae</taxon>
        <taxon>Stentor</taxon>
    </lineage>
</organism>
<dbReference type="GO" id="GO:0004930">
    <property type="term" value="F:G protein-coupled receptor activity"/>
    <property type="evidence" value="ECO:0007669"/>
    <property type="project" value="UniProtKB-KW"/>
</dbReference>
<evidence type="ECO:0000313" key="12">
    <source>
        <dbReference type="Proteomes" id="UP000187209"/>
    </source>
</evidence>
<evidence type="ECO:0000256" key="4">
    <source>
        <dbReference type="ARBA" id="ARBA00023040"/>
    </source>
</evidence>
<dbReference type="PROSITE" id="PS50261">
    <property type="entry name" value="G_PROTEIN_RECEP_F2_4"/>
    <property type="match status" value="1"/>
</dbReference>
<keyword evidence="2 8" id="KW-0812">Transmembrane</keyword>
<evidence type="ECO:0000256" key="5">
    <source>
        <dbReference type="ARBA" id="ARBA00023136"/>
    </source>
</evidence>
<feature type="domain" description="G-protein coupled receptors family 2 profile 2" evidence="9">
    <location>
        <begin position="6"/>
        <end position="252"/>
    </location>
</feature>
<dbReference type="Pfam" id="PF05462">
    <property type="entry name" value="Dicty_CAR"/>
    <property type="match status" value="1"/>
</dbReference>
<dbReference type="Gene3D" id="1.20.1070.10">
    <property type="entry name" value="Rhodopsin 7-helix transmembrane proteins"/>
    <property type="match status" value="1"/>
</dbReference>
<dbReference type="InterPro" id="IPR022340">
    <property type="entry name" value="GPCR_GCR1_put"/>
</dbReference>
<keyword evidence="12" id="KW-1185">Reference proteome</keyword>
<feature type="transmembrane region" description="Helical" evidence="8">
    <location>
        <begin position="203"/>
        <end position="223"/>
    </location>
</feature>
<evidence type="ECO:0000256" key="8">
    <source>
        <dbReference type="SAM" id="Phobius"/>
    </source>
</evidence>
<comment type="caution">
    <text evidence="11">The sequence shown here is derived from an EMBL/GenBank/DDBJ whole genome shotgun (WGS) entry which is preliminary data.</text>
</comment>
<evidence type="ECO:0000256" key="2">
    <source>
        <dbReference type="ARBA" id="ARBA00022692"/>
    </source>
</evidence>
<evidence type="ECO:0000259" key="10">
    <source>
        <dbReference type="PROSITE" id="PS50262"/>
    </source>
</evidence>
<dbReference type="GO" id="GO:0005886">
    <property type="term" value="C:plasma membrane"/>
    <property type="evidence" value="ECO:0007669"/>
    <property type="project" value="TreeGrafter"/>
</dbReference>
<dbReference type="InterPro" id="IPR017981">
    <property type="entry name" value="GPCR_2-like_7TM"/>
</dbReference>
<evidence type="ECO:0000256" key="7">
    <source>
        <dbReference type="ARBA" id="ARBA00023224"/>
    </source>
</evidence>
<dbReference type="InterPro" id="IPR022343">
    <property type="entry name" value="GCR1-cAMP_receptor"/>
</dbReference>
<dbReference type="Proteomes" id="UP000187209">
    <property type="component" value="Unassembled WGS sequence"/>
</dbReference>
<feature type="domain" description="G-protein coupled receptors family 1 profile" evidence="10">
    <location>
        <begin position="20"/>
        <end position="248"/>
    </location>
</feature>
<dbReference type="PRINTS" id="PR02000">
    <property type="entry name" value="GCR1PLANT"/>
</dbReference>
<dbReference type="InterPro" id="IPR017452">
    <property type="entry name" value="GPCR_Rhodpsn_7TM"/>
</dbReference>
<evidence type="ECO:0000313" key="11">
    <source>
        <dbReference type="EMBL" id="OMJ80131.1"/>
    </source>
</evidence>
<feature type="transmembrane region" description="Helical" evidence="8">
    <location>
        <begin position="150"/>
        <end position="173"/>
    </location>
</feature>
<name>A0A1R2BTW0_9CILI</name>
<keyword evidence="6" id="KW-0675">Receptor</keyword>
<dbReference type="PRINTS" id="PR02001">
    <property type="entry name" value="GCR1CAMPR"/>
</dbReference>
<feature type="transmembrane region" description="Helical" evidence="8">
    <location>
        <begin position="109"/>
        <end position="130"/>
    </location>
</feature>
<dbReference type="GO" id="GO:0007166">
    <property type="term" value="P:cell surface receptor signaling pathway"/>
    <property type="evidence" value="ECO:0007669"/>
    <property type="project" value="InterPro"/>
</dbReference>
<gene>
    <name evidence="11" type="ORF">SteCoe_19672</name>
</gene>
<sequence length="281" mass="31480">MTIVHAYIAVAISSGLSFLGCTFIISVYYKYKQLQGPAYKLISILSIIDIFRCFVFLIPTYGGAGDSPLCICQAIAITIFTLASILWTSVISIFLYITVVKKKIYEKQIPLALGICILISLLASFIPLINDDFDEYAISMGWCWIKNKDLKFFILYFPLWIVVILNTTIYMILIKHIRFESHLHPELHDLGLSVIRKLRMYPVLLIVSFLPAGILRSMQFFGASTSENFLIVAGAFACLNGFFNAIVYGCTQNVRFALTGRNVINSKESLLSNSSKGISFG</sequence>
<evidence type="ECO:0000256" key="6">
    <source>
        <dbReference type="ARBA" id="ARBA00023170"/>
    </source>
</evidence>
<keyword evidence="7" id="KW-0807">Transducer</keyword>
<dbReference type="AlphaFoldDB" id="A0A1R2BTW0"/>